<dbReference type="Gene3D" id="3.40.50.300">
    <property type="entry name" value="P-loop containing nucleotide triphosphate hydrolases"/>
    <property type="match status" value="1"/>
</dbReference>
<gene>
    <name evidence="8" type="ORF">CspeluHIS016_0111380</name>
</gene>
<dbReference type="SUPFAM" id="SSF52540">
    <property type="entry name" value="P-loop containing nucleoside triphosphate hydrolases"/>
    <property type="match status" value="1"/>
</dbReference>
<feature type="compositionally biased region" description="Gly residues" evidence="6">
    <location>
        <begin position="1102"/>
        <end position="1119"/>
    </location>
</feature>
<accession>A0AAD3TQA1</accession>
<dbReference type="Gene3D" id="1.10.8.60">
    <property type="match status" value="1"/>
</dbReference>
<reference evidence="8" key="2">
    <citation type="submission" date="2023-06" db="EMBL/GenBank/DDBJ databases">
        <authorList>
            <person name="Kobayashi Y."/>
            <person name="Kayamori A."/>
            <person name="Aoki K."/>
            <person name="Shiwa Y."/>
            <person name="Fujita N."/>
            <person name="Sugita T."/>
            <person name="Iwasaki W."/>
            <person name="Tanaka N."/>
            <person name="Takashima M."/>
        </authorList>
    </citation>
    <scope>NUCLEOTIDE SEQUENCE</scope>
    <source>
        <strain evidence="8">HIS016</strain>
    </source>
</reference>
<evidence type="ECO:0000256" key="2">
    <source>
        <dbReference type="ARBA" id="ARBA00022741"/>
    </source>
</evidence>
<evidence type="ECO:0000313" key="9">
    <source>
        <dbReference type="Proteomes" id="UP001222932"/>
    </source>
</evidence>
<keyword evidence="2" id="KW-0547">Nucleotide-binding</keyword>
<dbReference type="InterPro" id="IPR041569">
    <property type="entry name" value="AAA_lid_3"/>
</dbReference>
<dbReference type="GO" id="GO:0005524">
    <property type="term" value="F:ATP binding"/>
    <property type="evidence" value="ECO:0007669"/>
    <property type="project" value="UniProtKB-KW"/>
</dbReference>
<dbReference type="GO" id="GO:0016887">
    <property type="term" value="F:ATP hydrolysis activity"/>
    <property type="evidence" value="ECO:0007669"/>
    <property type="project" value="InterPro"/>
</dbReference>
<dbReference type="GO" id="GO:0005741">
    <property type="term" value="C:mitochondrial outer membrane"/>
    <property type="evidence" value="ECO:0007669"/>
    <property type="project" value="UniProtKB-SubCell"/>
</dbReference>
<protein>
    <recommendedName>
        <fullName evidence="7">AAA+ ATPase domain-containing protein</fullName>
    </recommendedName>
</protein>
<dbReference type="PROSITE" id="PS00674">
    <property type="entry name" value="AAA"/>
    <property type="match status" value="1"/>
</dbReference>
<feature type="region of interest" description="Disordered" evidence="6">
    <location>
        <begin position="1016"/>
        <end position="1058"/>
    </location>
</feature>
<dbReference type="Pfam" id="PF00004">
    <property type="entry name" value="AAA"/>
    <property type="match status" value="1"/>
</dbReference>
<keyword evidence="5" id="KW-0496">Mitochondrion</keyword>
<keyword evidence="9" id="KW-1185">Reference proteome</keyword>
<dbReference type="InterPro" id="IPR003960">
    <property type="entry name" value="ATPase_AAA_CS"/>
</dbReference>
<evidence type="ECO:0000256" key="3">
    <source>
        <dbReference type="ARBA" id="ARBA00022787"/>
    </source>
</evidence>
<evidence type="ECO:0000313" key="8">
    <source>
        <dbReference type="EMBL" id="GMK54552.1"/>
    </source>
</evidence>
<name>A0AAD3TQA1_9TREE</name>
<evidence type="ECO:0000256" key="5">
    <source>
        <dbReference type="ARBA" id="ARBA00023128"/>
    </source>
</evidence>
<dbReference type="InterPro" id="IPR003959">
    <property type="entry name" value="ATPase_AAA_core"/>
</dbReference>
<sequence>MRPQHAKTINSLRSRVASSALHTHWSPAVTRTSRLLATTSARRLPRQARAPKGSRASTTTAAEPVAPVEDAAEPSEGGDAAPEGSEPTLPSFPAIVTTLTTPGAPTEPLASEHHVLFNHLATSFVPANQPSALRDSGRDRPSIIAEGPRGVFLPQAAHHHAAEESPSSVASEDPVIALVSPFEGGDAYISRAVHEVAGHLSADVVRLDLALGVGFDGPNAPLAETGITAPPIAQASNPLFQTPPAAEHSHNMMEEEEVGGEEEEQHGMPNMVRIPLMAAIPGGSAFGTAGPAPRRPENEEEWVSFFSGLINMQMEGETESGRRRILLLESTTALAETFDVWWPHLLEAVRRRRRPVRKGKRSETLQPTSIVLSITPSLLLPHTAYMSEPGGEAAAEEGKDRLRSVVEALGASVNAIHVDGTADKGEEKLWFSSEEHDIEGRQRREERRLRAILHNGAGALLPFGAASNQQQQSSSHPVLDMLMGRNKKNKDEGLSESIVWKTLAVVPSTRDTALEQHDRTRRRRALNAALMMRAVGQLGATLEEPLSMLEAPDSAPPRGRQRRLQRLKEPDPEWSELVIAWRDAVDLASTAVGKAAVSAEKETDKLVLKWKDIQEARAIAYDHDRQVTDTVSQYLAASDIAHAKMRQKQSKTDVPADPVVEALKKAKDLNKHEKRLLSCIVDQQKLASSSFKDVHLPFNTIDAIRTVISLPLLFPEAFQGGILKDHVTSGALLFGPPGTGKTLLARAIAAESGARMLAIQPSDVNDMWVGEGEKLVKAVFSIARRLSPCVVFIDEVDSLFGARSARDSSGGSKAHNQILTEFMQEMDGLSSANANRDMRVVVLGATNRPFDLDDAVLRRLPRRLLVDLPTEADRKAILNILLRNETLAPDVDIDAIAKKTEGFSGSDLKHLCVAAALAAVKEMVVVPWKSALAGSSTPMAVLASSPGHGPGARQDLPLAVETETVNETHEVKTIPPTPSASADFDFKVDFTANNSPAAKMVEDAYLKQLEAQAKNEADARAAEAGASTQPEGAKGTEGTETRTEAAKDGEGAAETVEPLRPSHADRVVHAKHFDTALTEIRPSSSEEGTLPELRKWAEQYGEGGTKAGKKSGFGKGFGFGELPLDKRKGFGRVKADE</sequence>
<dbReference type="SMART" id="SM00382">
    <property type="entry name" value="AAA"/>
    <property type="match status" value="1"/>
</dbReference>
<organism evidence="8 9">
    <name type="scientific">Cutaneotrichosporon spelunceum</name>
    <dbReference type="NCBI Taxonomy" id="1672016"/>
    <lineage>
        <taxon>Eukaryota</taxon>
        <taxon>Fungi</taxon>
        <taxon>Dikarya</taxon>
        <taxon>Basidiomycota</taxon>
        <taxon>Agaricomycotina</taxon>
        <taxon>Tremellomycetes</taxon>
        <taxon>Trichosporonales</taxon>
        <taxon>Trichosporonaceae</taxon>
        <taxon>Cutaneotrichosporon</taxon>
    </lineage>
</organism>
<feature type="domain" description="AAA+ ATPase" evidence="7">
    <location>
        <begin position="727"/>
        <end position="870"/>
    </location>
</feature>
<keyword evidence="4" id="KW-0067">ATP-binding</keyword>
<dbReference type="InterPro" id="IPR027417">
    <property type="entry name" value="P-loop_NTPase"/>
</dbReference>
<feature type="region of interest" description="Disordered" evidence="6">
    <location>
        <begin position="1102"/>
        <end position="1137"/>
    </location>
</feature>
<dbReference type="PANTHER" id="PTHR45644">
    <property type="entry name" value="AAA ATPASE, PUTATIVE (AFU_ORTHOLOGUE AFUA_2G12920)-RELATED-RELATED"/>
    <property type="match status" value="1"/>
</dbReference>
<keyword evidence="3" id="KW-1000">Mitochondrion outer membrane</keyword>
<comment type="subcellular location">
    <subcellularLocation>
        <location evidence="1">Mitochondrion outer membrane</location>
        <topology evidence="1">Single-pass membrane protein</topology>
    </subcellularLocation>
</comment>
<reference evidence="8" key="1">
    <citation type="journal article" date="2023" name="BMC Genomics">
        <title>Chromosome-level genome assemblies of Cutaneotrichosporon spp. (Trichosporonales, Basidiomycota) reveal imbalanced evolution between nucleotide sequences and chromosome synteny.</title>
        <authorList>
            <person name="Kobayashi Y."/>
            <person name="Kayamori A."/>
            <person name="Aoki K."/>
            <person name="Shiwa Y."/>
            <person name="Matsutani M."/>
            <person name="Fujita N."/>
            <person name="Sugita T."/>
            <person name="Iwasaki W."/>
            <person name="Tanaka N."/>
            <person name="Takashima M."/>
        </authorList>
    </citation>
    <scope>NUCLEOTIDE SEQUENCE</scope>
    <source>
        <strain evidence="8">HIS016</strain>
    </source>
</reference>
<dbReference type="Proteomes" id="UP001222932">
    <property type="component" value="Unassembled WGS sequence"/>
</dbReference>
<proteinExistence type="predicted"/>
<dbReference type="Pfam" id="PF17862">
    <property type="entry name" value="AAA_lid_3"/>
    <property type="match status" value="1"/>
</dbReference>
<evidence type="ECO:0000259" key="7">
    <source>
        <dbReference type="SMART" id="SM00382"/>
    </source>
</evidence>
<evidence type="ECO:0000256" key="1">
    <source>
        <dbReference type="ARBA" id="ARBA00004572"/>
    </source>
</evidence>
<dbReference type="EMBL" id="BTCM01000001">
    <property type="protein sequence ID" value="GMK54552.1"/>
    <property type="molecule type" value="Genomic_DNA"/>
</dbReference>
<dbReference type="InterPro" id="IPR051701">
    <property type="entry name" value="Mito_OM_Translocase_MSP1"/>
</dbReference>
<feature type="compositionally biased region" description="Basic and acidic residues" evidence="6">
    <location>
        <begin position="1037"/>
        <end position="1050"/>
    </location>
</feature>
<feature type="compositionally biased region" description="Polar residues" evidence="6">
    <location>
        <begin position="32"/>
        <end position="41"/>
    </location>
</feature>
<keyword evidence="3" id="KW-0472">Membrane</keyword>
<dbReference type="InterPro" id="IPR003593">
    <property type="entry name" value="AAA+_ATPase"/>
</dbReference>
<dbReference type="AlphaFoldDB" id="A0AAD3TQA1"/>
<dbReference type="PANTHER" id="PTHR45644:SF56">
    <property type="entry name" value="AAA ATPASE, PUTATIVE (AFU_ORTHOLOGUE AFUA_2G12920)-RELATED"/>
    <property type="match status" value="1"/>
</dbReference>
<feature type="compositionally biased region" description="Basic and acidic residues" evidence="6">
    <location>
        <begin position="1123"/>
        <end position="1137"/>
    </location>
</feature>
<feature type="compositionally biased region" description="Low complexity" evidence="6">
    <location>
        <begin position="1022"/>
        <end position="1036"/>
    </location>
</feature>
<feature type="region of interest" description="Disordered" evidence="6">
    <location>
        <begin position="32"/>
        <end position="108"/>
    </location>
</feature>
<comment type="caution">
    <text evidence="8">The sequence shown here is derived from an EMBL/GenBank/DDBJ whole genome shotgun (WGS) entry which is preliminary data.</text>
</comment>
<evidence type="ECO:0000256" key="4">
    <source>
        <dbReference type="ARBA" id="ARBA00022840"/>
    </source>
</evidence>
<evidence type="ECO:0000256" key="6">
    <source>
        <dbReference type="SAM" id="MobiDB-lite"/>
    </source>
</evidence>